<evidence type="ECO:0000313" key="3">
    <source>
        <dbReference type="EMBL" id="SHK14105.1"/>
    </source>
</evidence>
<evidence type="ECO:0000313" key="4">
    <source>
        <dbReference type="Proteomes" id="UP000184536"/>
    </source>
</evidence>
<evidence type="ECO:0000259" key="1">
    <source>
        <dbReference type="PROSITE" id="PS51736"/>
    </source>
</evidence>
<keyword evidence="4" id="KW-1185">Reference proteome</keyword>
<dbReference type="Pfam" id="PF07508">
    <property type="entry name" value="Recombinase"/>
    <property type="match status" value="1"/>
</dbReference>
<proteinExistence type="predicted"/>
<dbReference type="SUPFAM" id="SSF53041">
    <property type="entry name" value="Resolvase-like"/>
    <property type="match status" value="1"/>
</dbReference>
<dbReference type="AlphaFoldDB" id="A0A1M6Q1H8"/>
<dbReference type="PANTHER" id="PTHR30461:SF23">
    <property type="entry name" value="DNA RECOMBINASE-RELATED"/>
    <property type="match status" value="1"/>
</dbReference>
<dbReference type="OrthoDB" id="9804620at2"/>
<dbReference type="InterPro" id="IPR006119">
    <property type="entry name" value="Resolv_N"/>
</dbReference>
<name>A0A1M6Q1H8_9FIRM</name>
<feature type="domain" description="Recombinase" evidence="2">
    <location>
        <begin position="164"/>
        <end position="308"/>
    </location>
</feature>
<evidence type="ECO:0000259" key="2">
    <source>
        <dbReference type="PROSITE" id="PS51737"/>
    </source>
</evidence>
<feature type="domain" description="Resolvase/invertase-type recombinase catalytic" evidence="1">
    <location>
        <begin position="3"/>
        <end position="156"/>
    </location>
</feature>
<dbReference type="SMART" id="SM00857">
    <property type="entry name" value="Resolvase"/>
    <property type="match status" value="1"/>
</dbReference>
<dbReference type="InterPro" id="IPR025827">
    <property type="entry name" value="Zn_ribbon_recom_dom"/>
</dbReference>
<dbReference type="InterPro" id="IPR050639">
    <property type="entry name" value="SSR_resolvase"/>
</dbReference>
<dbReference type="RefSeq" id="WP_110942691.1">
    <property type="nucleotide sequence ID" value="NZ_FQZV01000079.1"/>
</dbReference>
<dbReference type="Pfam" id="PF13408">
    <property type="entry name" value="Zn_ribbon_recom"/>
    <property type="match status" value="1"/>
</dbReference>
<dbReference type="GO" id="GO:0000150">
    <property type="term" value="F:DNA strand exchange activity"/>
    <property type="evidence" value="ECO:0007669"/>
    <property type="project" value="InterPro"/>
</dbReference>
<protein>
    <submittedName>
        <fullName evidence="3">Site-specific DNA recombinase</fullName>
    </submittedName>
</protein>
<reference evidence="4" key="1">
    <citation type="submission" date="2016-11" db="EMBL/GenBank/DDBJ databases">
        <authorList>
            <person name="Varghese N."/>
            <person name="Submissions S."/>
        </authorList>
    </citation>
    <scope>NUCLEOTIDE SEQUENCE [LARGE SCALE GENOMIC DNA]</scope>
    <source>
        <strain evidence="4">DSM 17957</strain>
    </source>
</reference>
<dbReference type="GO" id="GO:0003677">
    <property type="term" value="F:DNA binding"/>
    <property type="evidence" value="ECO:0007669"/>
    <property type="project" value="InterPro"/>
</dbReference>
<dbReference type="InterPro" id="IPR038109">
    <property type="entry name" value="DNA_bind_recomb_sf"/>
</dbReference>
<dbReference type="Gene3D" id="3.90.1750.20">
    <property type="entry name" value="Putative Large Serine Recombinase, Chain B, Domain 2"/>
    <property type="match status" value="1"/>
</dbReference>
<gene>
    <name evidence="3" type="ORF">SAMN02745975_03740</name>
</gene>
<dbReference type="Pfam" id="PF00239">
    <property type="entry name" value="Resolvase"/>
    <property type="match status" value="1"/>
</dbReference>
<dbReference type="EMBL" id="FQZV01000079">
    <property type="protein sequence ID" value="SHK14105.1"/>
    <property type="molecule type" value="Genomic_DNA"/>
</dbReference>
<sequence>MDRVAIYCRLSDEDRDKFSEFDESESIQNQKSLLTKYAMEQGWNIYNIYSDDDYSGLDDKRPAFNQMIQDAEKGKFNIVLCKHQSRFTRDVEVVERYLHRKFPEWGIRFVSITDHVDTKDKSNKKARQINSLVNEWYCEDISEAVRATFRVKREDGRFIGSFAPYGYMKHEMDKNRLVIDPEAATIVRMIFKWYMEGYGTQQIASMLNERNILNPTRYKQDKGLKYKNPFMTDMHGLWNKTTIRRILRDATYIGHVIQGKREKVNYKSEVILNKPRDEWVIVEDVHEPILDHSIFYAAQKRLNNNIRSTGDGRAHIFAGKVKCLDCKSTMNKVRSGRGHTYLRCKLYGIASQNRICTSHSILLDQLEAMIAEKIKEHFSRLSFDRLVSRLKQETLLEKQAKRSAKLHTGIKKQISEIDLIIKSIYADKVKHKLAEDQFNDLIHKFLEEQKGLVEHKENIEKEIENCKKRLENTEYWAGIIEKYKNPERLNHAMVNGLIDYIEIGEKDDNKERKIIIHWLF</sequence>
<dbReference type="PANTHER" id="PTHR30461">
    <property type="entry name" value="DNA-INVERTASE FROM LAMBDOID PROPHAGE"/>
    <property type="match status" value="1"/>
</dbReference>
<dbReference type="InterPro" id="IPR036162">
    <property type="entry name" value="Resolvase-like_N_sf"/>
</dbReference>
<dbReference type="STRING" id="1121919.SAMN02745975_03740"/>
<dbReference type="Pfam" id="PF14287">
    <property type="entry name" value="DUF4368"/>
    <property type="match status" value="1"/>
</dbReference>
<organism evidence="3 4">
    <name type="scientific">Geosporobacter subterraneus DSM 17957</name>
    <dbReference type="NCBI Taxonomy" id="1121919"/>
    <lineage>
        <taxon>Bacteria</taxon>
        <taxon>Bacillati</taxon>
        <taxon>Bacillota</taxon>
        <taxon>Clostridia</taxon>
        <taxon>Peptostreptococcales</taxon>
        <taxon>Thermotaleaceae</taxon>
        <taxon>Geosporobacter</taxon>
    </lineage>
</organism>
<dbReference type="InterPro" id="IPR025378">
    <property type="entry name" value="DUF4368"/>
</dbReference>
<dbReference type="PROSITE" id="PS51737">
    <property type="entry name" value="RECOMBINASE_DNA_BIND"/>
    <property type="match status" value="1"/>
</dbReference>
<dbReference type="Proteomes" id="UP000184536">
    <property type="component" value="Unassembled WGS sequence"/>
</dbReference>
<accession>A0A1M6Q1H8</accession>
<dbReference type="InterPro" id="IPR011109">
    <property type="entry name" value="DNA_bind_recombinase_dom"/>
</dbReference>
<dbReference type="PROSITE" id="PS51736">
    <property type="entry name" value="RECOMBINASES_3"/>
    <property type="match status" value="1"/>
</dbReference>
<dbReference type="Gene3D" id="3.40.50.1390">
    <property type="entry name" value="Resolvase, N-terminal catalytic domain"/>
    <property type="match status" value="1"/>
</dbReference>